<feature type="non-terminal residue" evidence="2">
    <location>
        <position position="1"/>
    </location>
</feature>
<organism evidence="2">
    <name type="scientific">marine sediment metagenome</name>
    <dbReference type="NCBI Taxonomy" id="412755"/>
    <lineage>
        <taxon>unclassified sequences</taxon>
        <taxon>metagenomes</taxon>
        <taxon>ecological metagenomes</taxon>
    </lineage>
</organism>
<dbReference type="EMBL" id="LAZR01049849">
    <property type="protein sequence ID" value="KKK88678.1"/>
    <property type="molecule type" value="Genomic_DNA"/>
</dbReference>
<feature type="domain" description="Peptidase M15A C-terminal" evidence="1">
    <location>
        <begin position="3"/>
        <end position="89"/>
    </location>
</feature>
<dbReference type="Pfam" id="PF08291">
    <property type="entry name" value="Peptidase_M15_3"/>
    <property type="match status" value="1"/>
</dbReference>
<reference evidence="2" key="1">
    <citation type="journal article" date="2015" name="Nature">
        <title>Complex archaea that bridge the gap between prokaryotes and eukaryotes.</title>
        <authorList>
            <person name="Spang A."/>
            <person name="Saw J.H."/>
            <person name="Jorgensen S.L."/>
            <person name="Zaremba-Niedzwiedzka K."/>
            <person name="Martijn J."/>
            <person name="Lind A.E."/>
            <person name="van Eijk R."/>
            <person name="Schleper C."/>
            <person name="Guy L."/>
            <person name="Ettema T.J."/>
        </authorList>
    </citation>
    <scope>NUCLEOTIDE SEQUENCE</scope>
</reference>
<dbReference type="SUPFAM" id="SSF55166">
    <property type="entry name" value="Hedgehog/DD-peptidase"/>
    <property type="match status" value="1"/>
</dbReference>
<dbReference type="InterPro" id="IPR013230">
    <property type="entry name" value="Peptidase_M15A_C"/>
</dbReference>
<evidence type="ECO:0000313" key="2">
    <source>
        <dbReference type="EMBL" id="KKK88678.1"/>
    </source>
</evidence>
<dbReference type="Gene3D" id="3.30.1380.10">
    <property type="match status" value="1"/>
</dbReference>
<dbReference type="AlphaFoldDB" id="A0A0F8Z4J1"/>
<protein>
    <recommendedName>
        <fullName evidence="1">Peptidase M15A C-terminal domain-containing protein</fullName>
    </recommendedName>
</protein>
<name>A0A0F8Z4J1_9ZZZZ</name>
<accession>A0A0F8Z4J1</accession>
<proteinExistence type="predicted"/>
<sequence>KPSFMMTLQRVRNAFGRPMIVNSGFRCPDYNAKVSPKTGRNGPHTTGRAADIKVAGPNAFYLWNAAMAMDMRGFGPVQHGPWDERFLHLDDLGDTIAHPRPRIFTYT</sequence>
<evidence type="ECO:0000259" key="1">
    <source>
        <dbReference type="Pfam" id="PF08291"/>
    </source>
</evidence>
<gene>
    <name evidence="2" type="ORF">LCGC14_2740700</name>
</gene>
<comment type="caution">
    <text evidence="2">The sequence shown here is derived from an EMBL/GenBank/DDBJ whole genome shotgun (WGS) entry which is preliminary data.</text>
</comment>
<dbReference type="InterPro" id="IPR009045">
    <property type="entry name" value="Zn_M74/Hedgehog-like"/>
</dbReference>